<reference evidence="1" key="2">
    <citation type="submission" date="2019-07" db="EMBL/GenBank/DDBJ databases">
        <authorList>
            <person name="Yang Y."/>
            <person name="Bocs S."/>
            <person name="Baudouin L."/>
        </authorList>
    </citation>
    <scope>NUCLEOTIDE SEQUENCE</scope>
    <source>
        <tissue evidence="1">Spear leaf of Hainan Tall coconut</tissue>
    </source>
</reference>
<comment type="caution">
    <text evidence="1">The sequence shown here is derived from an EMBL/GenBank/DDBJ whole genome shotgun (WGS) entry which is preliminary data.</text>
</comment>
<keyword evidence="2" id="KW-1185">Reference proteome</keyword>
<evidence type="ECO:0000313" key="2">
    <source>
        <dbReference type="Proteomes" id="UP000797356"/>
    </source>
</evidence>
<dbReference type="EMBL" id="CM017879">
    <property type="protein sequence ID" value="KAG1359090.1"/>
    <property type="molecule type" value="Genomic_DNA"/>
</dbReference>
<dbReference type="PANTHER" id="PTHR36069">
    <property type="entry name" value="EXPRESSED PROTEIN-RELATED"/>
    <property type="match status" value="1"/>
</dbReference>
<name>A0A8K0IHZ8_COCNU</name>
<sequence>MSTYLTPNLLKALIASAVGKPSQKNKDIFGAVQEMQHANYYTMMLTNMVQDEIPCNTTLLTPGDRMLAKDFIPENKVEEFLPRHSIPSSLLFNDLRNLSRLRISKITKSEYTTKAGNVFTSITLSSSAQTSVLQELHSAVM</sequence>
<reference evidence="1" key="1">
    <citation type="journal article" date="2017" name="Gigascience">
        <title>The genome draft of coconut (Cocos nucifera).</title>
        <authorList>
            <person name="Xiao Y."/>
            <person name="Xu P."/>
            <person name="Fan H."/>
            <person name="Baudouin L."/>
            <person name="Xia W."/>
            <person name="Bocs S."/>
            <person name="Xu J."/>
            <person name="Li Q."/>
            <person name="Guo A."/>
            <person name="Zhou L."/>
            <person name="Li J."/>
            <person name="Wu Y."/>
            <person name="Ma Z."/>
            <person name="Armero A."/>
            <person name="Issali A.E."/>
            <person name="Liu N."/>
            <person name="Peng M."/>
            <person name="Yang Y."/>
        </authorList>
    </citation>
    <scope>NUCLEOTIDE SEQUENCE</scope>
    <source>
        <tissue evidence="1">Spear leaf of Hainan Tall coconut</tissue>
    </source>
</reference>
<dbReference type="OrthoDB" id="1934418at2759"/>
<gene>
    <name evidence="1" type="ORF">COCNU_08G005360</name>
</gene>
<dbReference type="Proteomes" id="UP000797356">
    <property type="component" value="Chromosome 8"/>
</dbReference>
<dbReference type="AlphaFoldDB" id="A0A8K0IHZ8"/>
<protein>
    <submittedName>
        <fullName evidence="1">Uncharacterized protein</fullName>
    </submittedName>
</protein>
<dbReference type="PANTHER" id="PTHR36069:SF1">
    <property type="entry name" value="EXPRESSED PROTEIN"/>
    <property type="match status" value="1"/>
</dbReference>
<dbReference type="InterPro" id="IPR053339">
    <property type="entry name" value="FAS1_domain_protein"/>
</dbReference>
<organism evidence="1 2">
    <name type="scientific">Cocos nucifera</name>
    <name type="common">Coconut palm</name>
    <dbReference type="NCBI Taxonomy" id="13894"/>
    <lineage>
        <taxon>Eukaryota</taxon>
        <taxon>Viridiplantae</taxon>
        <taxon>Streptophyta</taxon>
        <taxon>Embryophyta</taxon>
        <taxon>Tracheophyta</taxon>
        <taxon>Spermatophyta</taxon>
        <taxon>Magnoliopsida</taxon>
        <taxon>Liliopsida</taxon>
        <taxon>Arecaceae</taxon>
        <taxon>Arecoideae</taxon>
        <taxon>Cocoseae</taxon>
        <taxon>Attaleinae</taxon>
        <taxon>Cocos</taxon>
    </lineage>
</organism>
<accession>A0A8K0IHZ8</accession>
<proteinExistence type="predicted"/>
<evidence type="ECO:0000313" key="1">
    <source>
        <dbReference type="EMBL" id="KAG1359090.1"/>
    </source>
</evidence>